<dbReference type="Proteomes" id="UP001301797">
    <property type="component" value="Chromosome"/>
</dbReference>
<gene>
    <name evidence="2" type="ORF">F1737_00425</name>
</gene>
<reference evidence="2 3" key="1">
    <citation type="submission" date="2019-09" db="EMBL/GenBank/DDBJ databases">
        <title>The complete genome of Methanoplanus sp. FWC-SCC4.</title>
        <authorList>
            <person name="Chen S.-C."/>
            <person name="Zhou Y.-Z."/>
            <person name="Lai M.-C."/>
        </authorList>
    </citation>
    <scope>NUCLEOTIDE SEQUENCE [LARGE SCALE GENOMIC DNA]</scope>
    <source>
        <strain evidence="2 3">FWC-SCC4</strain>
    </source>
</reference>
<keyword evidence="3" id="KW-1185">Reference proteome</keyword>
<feature type="domain" description="Transcription regulator TrmB N-terminal" evidence="1">
    <location>
        <begin position="15"/>
        <end position="81"/>
    </location>
</feature>
<dbReference type="CDD" id="cd09124">
    <property type="entry name" value="PLDc_like_TrmB_middle"/>
    <property type="match status" value="1"/>
</dbReference>
<evidence type="ECO:0000313" key="2">
    <source>
        <dbReference type="EMBL" id="WOF15250.1"/>
    </source>
</evidence>
<name>A0AA97F9B6_9EURY</name>
<dbReference type="InterPro" id="IPR036388">
    <property type="entry name" value="WH-like_DNA-bd_sf"/>
</dbReference>
<dbReference type="Pfam" id="PF01978">
    <property type="entry name" value="TrmB"/>
    <property type="match status" value="1"/>
</dbReference>
<dbReference type="Gene3D" id="1.10.10.10">
    <property type="entry name" value="Winged helix-like DNA-binding domain superfamily/Winged helix DNA-binding domain"/>
    <property type="match status" value="1"/>
</dbReference>
<dbReference type="InterPro" id="IPR036390">
    <property type="entry name" value="WH_DNA-bd_sf"/>
</dbReference>
<organism evidence="2 3">
    <name type="scientific">Methanochimaera problematica</name>
    <dbReference type="NCBI Taxonomy" id="2609417"/>
    <lineage>
        <taxon>Archaea</taxon>
        <taxon>Methanobacteriati</taxon>
        <taxon>Methanobacteriota</taxon>
        <taxon>Stenosarchaea group</taxon>
        <taxon>Methanomicrobia</taxon>
        <taxon>Methanomicrobiales</taxon>
        <taxon>Methanomicrobiaceae</taxon>
        <taxon>Methanochimaera</taxon>
    </lineage>
</organism>
<dbReference type="AlphaFoldDB" id="A0AA97F9B6"/>
<dbReference type="InterPro" id="IPR051797">
    <property type="entry name" value="TrmB-like"/>
</dbReference>
<dbReference type="KEGG" id="mefw:F1737_00425"/>
<dbReference type="PANTHER" id="PTHR34293">
    <property type="entry name" value="HTH-TYPE TRANSCRIPTIONAL REGULATOR TRMBL2"/>
    <property type="match status" value="1"/>
</dbReference>
<protein>
    <submittedName>
        <fullName evidence="2">TrmB family transcriptional regulator</fullName>
    </submittedName>
</protein>
<sequence>MGVLRENKEEVLEALKSLGLTKYEALVYIALLQIESATATELHEISGVPRASVYPVLDKLMQKSLVILSNTTPKRFSATPPHDAVGNLLGSIEKNAEFAKTALNKIYSEKKNIITGNQEFIWSIFGDENIRARLIEIISDAKEEIKMLSYWEYMRKEILGTLENLEEGVKTRIISNNWEGEKPENFEVTIFTDPLGLDLEMEGEASGVYIIDNKKVMVVMNSPDKMTSALYSESDGFIHFFQSHWHFVNTHITESHNTKILP</sequence>
<accession>A0AA97F9B6</accession>
<evidence type="ECO:0000259" key="1">
    <source>
        <dbReference type="Pfam" id="PF01978"/>
    </source>
</evidence>
<dbReference type="InterPro" id="IPR002831">
    <property type="entry name" value="Tscrpt_reg_TrmB_N"/>
</dbReference>
<dbReference type="EMBL" id="CP043875">
    <property type="protein sequence ID" value="WOF15250.1"/>
    <property type="molecule type" value="Genomic_DNA"/>
</dbReference>
<dbReference type="SUPFAM" id="SSF46785">
    <property type="entry name" value="Winged helix' DNA-binding domain"/>
    <property type="match status" value="1"/>
</dbReference>
<proteinExistence type="predicted"/>
<dbReference type="PANTHER" id="PTHR34293:SF1">
    <property type="entry name" value="HTH-TYPE TRANSCRIPTIONAL REGULATOR TRMBL2"/>
    <property type="match status" value="1"/>
</dbReference>
<evidence type="ECO:0000313" key="3">
    <source>
        <dbReference type="Proteomes" id="UP001301797"/>
    </source>
</evidence>